<dbReference type="Ensembl" id="ENSATET00000030670.2">
    <property type="protein sequence ID" value="ENSATEP00000030212.2"/>
    <property type="gene ID" value="ENSATEG00000020859.3"/>
</dbReference>
<evidence type="ECO:0000259" key="11">
    <source>
        <dbReference type="PROSITE" id="PS50835"/>
    </source>
</evidence>
<keyword evidence="4" id="KW-0732">Signal</keyword>
<dbReference type="GO" id="GO:0031295">
    <property type="term" value="P:T cell costimulation"/>
    <property type="evidence" value="ECO:0007669"/>
    <property type="project" value="TreeGrafter"/>
</dbReference>
<evidence type="ECO:0000256" key="2">
    <source>
        <dbReference type="ARBA" id="ARBA00022475"/>
    </source>
</evidence>
<evidence type="ECO:0000256" key="4">
    <source>
        <dbReference type="ARBA" id="ARBA00022729"/>
    </source>
</evidence>
<dbReference type="InterPro" id="IPR036179">
    <property type="entry name" value="Ig-like_dom_sf"/>
</dbReference>
<dbReference type="PANTHER" id="PTHR25466">
    <property type="entry name" value="T-LYMPHOCYTE ACTIVATION ANTIGEN"/>
    <property type="match status" value="1"/>
</dbReference>
<name>A0A3Q1J614_ANATE</name>
<evidence type="ECO:0000256" key="9">
    <source>
        <dbReference type="ARBA" id="ARBA00023180"/>
    </source>
</evidence>
<sequence length="276" mass="31566">MILRQLLYAFITIKRDFSYTGVSCVFKENCILPCSFKTGDDVVIHWIHQDQLTSQGHRFEGRTSLFKDQIAKGNASLRLTGVQVQDQGRYSCYTSTIPSNKDSFIDLKVDGKYTKHKQIQKQNVENSITCSSEGIYPEPELTWSTNPPSNMSFNTTTRVQQTEQQLYNISSSLILSDPGTDVVYSCTISTRRNKRRATLFNQKQWMQHVQSVSESGSLTIQALTPNQEGRYTCELSDAEETHISNTHLHFQSTEKCKVRKKTQPAKICVFFLQHEK</sequence>
<dbReference type="InterPro" id="IPR003599">
    <property type="entry name" value="Ig_sub"/>
</dbReference>
<dbReference type="Gene3D" id="2.60.40.10">
    <property type="entry name" value="Immunoglobulins"/>
    <property type="match status" value="3"/>
</dbReference>
<evidence type="ECO:0000313" key="13">
    <source>
        <dbReference type="Proteomes" id="UP000265040"/>
    </source>
</evidence>
<dbReference type="InterPro" id="IPR003598">
    <property type="entry name" value="Ig_sub2"/>
</dbReference>
<dbReference type="GO" id="GO:0006955">
    <property type="term" value="P:immune response"/>
    <property type="evidence" value="ECO:0007669"/>
    <property type="project" value="TreeGrafter"/>
</dbReference>
<dbReference type="InterPro" id="IPR013106">
    <property type="entry name" value="Ig_V-set"/>
</dbReference>
<evidence type="ECO:0000256" key="5">
    <source>
        <dbReference type="ARBA" id="ARBA00022989"/>
    </source>
</evidence>
<dbReference type="InterPro" id="IPR051713">
    <property type="entry name" value="T-cell_Activation_Regulation"/>
</dbReference>
<dbReference type="AlphaFoldDB" id="A0A3Q1J614"/>
<dbReference type="SMART" id="SM00408">
    <property type="entry name" value="IGc2"/>
    <property type="match status" value="2"/>
</dbReference>
<dbReference type="SMART" id="SM00409">
    <property type="entry name" value="IG"/>
    <property type="match status" value="2"/>
</dbReference>
<keyword evidence="13" id="KW-1185">Reference proteome</keyword>
<dbReference type="Pfam" id="PF22705">
    <property type="entry name" value="C2-set_3"/>
    <property type="match status" value="1"/>
</dbReference>
<evidence type="ECO:0000313" key="12">
    <source>
        <dbReference type="Ensembl" id="ENSATEP00000030212.2"/>
    </source>
</evidence>
<dbReference type="InterPro" id="IPR007110">
    <property type="entry name" value="Ig-like_dom"/>
</dbReference>
<reference evidence="12" key="2">
    <citation type="submission" date="2025-08" db="UniProtKB">
        <authorList>
            <consortium name="Ensembl"/>
        </authorList>
    </citation>
    <scope>IDENTIFICATION</scope>
</reference>
<dbReference type="GO" id="GO:0042130">
    <property type="term" value="P:negative regulation of T cell proliferation"/>
    <property type="evidence" value="ECO:0007669"/>
    <property type="project" value="TreeGrafter"/>
</dbReference>
<dbReference type="PROSITE" id="PS50835">
    <property type="entry name" value="IG_LIKE"/>
    <property type="match status" value="2"/>
</dbReference>
<dbReference type="GO" id="GO:0007166">
    <property type="term" value="P:cell surface receptor signaling pathway"/>
    <property type="evidence" value="ECO:0007669"/>
    <property type="project" value="TreeGrafter"/>
</dbReference>
<dbReference type="Pfam" id="PF07686">
    <property type="entry name" value="V-set"/>
    <property type="match status" value="1"/>
</dbReference>
<protein>
    <recommendedName>
        <fullName evidence="11">Ig-like domain-containing protein</fullName>
    </recommendedName>
</protein>
<evidence type="ECO:0000256" key="8">
    <source>
        <dbReference type="ARBA" id="ARBA00023170"/>
    </source>
</evidence>
<keyword evidence="7" id="KW-1015">Disulfide bond</keyword>
<reference evidence="12" key="3">
    <citation type="submission" date="2025-09" db="UniProtKB">
        <authorList>
            <consortium name="Ensembl"/>
        </authorList>
    </citation>
    <scope>IDENTIFICATION</scope>
</reference>
<feature type="domain" description="Ig-like" evidence="11">
    <location>
        <begin position="32"/>
        <end position="92"/>
    </location>
</feature>
<dbReference type="InterPro" id="IPR013783">
    <property type="entry name" value="Ig-like_fold"/>
</dbReference>
<organism evidence="12 13">
    <name type="scientific">Anabas testudineus</name>
    <name type="common">Climbing perch</name>
    <name type="synonym">Anthias testudineus</name>
    <dbReference type="NCBI Taxonomy" id="64144"/>
    <lineage>
        <taxon>Eukaryota</taxon>
        <taxon>Metazoa</taxon>
        <taxon>Chordata</taxon>
        <taxon>Craniata</taxon>
        <taxon>Vertebrata</taxon>
        <taxon>Euteleostomi</taxon>
        <taxon>Actinopterygii</taxon>
        <taxon>Neopterygii</taxon>
        <taxon>Teleostei</taxon>
        <taxon>Neoteleostei</taxon>
        <taxon>Acanthomorphata</taxon>
        <taxon>Anabantaria</taxon>
        <taxon>Anabantiformes</taxon>
        <taxon>Anabantoidei</taxon>
        <taxon>Anabantidae</taxon>
        <taxon>Anabas</taxon>
    </lineage>
</organism>
<evidence type="ECO:0000256" key="10">
    <source>
        <dbReference type="ARBA" id="ARBA00023319"/>
    </source>
</evidence>
<dbReference type="GeneTree" id="ENSGT00940000162944"/>
<keyword evidence="3" id="KW-0812">Transmembrane</keyword>
<keyword evidence="2" id="KW-1003">Cell membrane</keyword>
<dbReference type="GO" id="GO:0071222">
    <property type="term" value="P:cellular response to lipopolysaccharide"/>
    <property type="evidence" value="ECO:0007669"/>
    <property type="project" value="TreeGrafter"/>
</dbReference>
<dbReference type="GO" id="GO:0009897">
    <property type="term" value="C:external side of plasma membrane"/>
    <property type="evidence" value="ECO:0007669"/>
    <property type="project" value="TreeGrafter"/>
</dbReference>
<keyword evidence="10" id="KW-0393">Immunoglobulin domain</keyword>
<evidence type="ECO:0000256" key="3">
    <source>
        <dbReference type="ARBA" id="ARBA00022692"/>
    </source>
</evidence>
<accession>A0A3Q1J614</accession>
<evidence type="ECO:0000256" key="6">
    <source>
        <dbReference type="ARBA" id="ARBA00023136"/>
    </source>
</evidence>
<reference evidence="12" key="1">
    <citation type="submission" date="2021-04" db="EMBL/GenBank/DDBJ databases">
        <authorList>
            <consortium name="Wellcome Sanger Institute Data Sharing"/>
        </authorList>
    </citation>
    <scope>NUCLEOTIDE SEQUENCE [LARGE SCALE GENOMIC DNA]</scope>
</reference>
<dbReference type="PANTHER" id="PTHR25466:SF14">
    <property type="entry name" value="BUTYROPHILIN SUBFAMILY 2 MEMBER A2-LIKE-RELATED"/>
    <property type="match status" value="1"/>
</dbReference>
<dbReference type="GO" id="GO:0042102">
    <property type="term" value="P:positive regulation of T cell proliferation"/>
    <property type="evidence" value="ECO:0007669"/>
    <property type="project" value="TreeGrafter"/>
</dbReference>
<feature type="domain" description="Ig-like" evidence="11">
    <location>
        <begin position="98"/>
        <end position="244"/>
    </location>
</feature>
<evidence type="ECO:0000256" key="1">
    <source>
        <dbReference type="ARBA" id="ARBA00004251"/>
    </source>
</evidence>
<evidence type="ECO:0000256" key="7">
    <source>
        <dbReference type="ARBA" id="ARBA00023157"/>
    </source>
</evidence>
<keyword evidence="6" id="KW-0472">Membrane</keyword>
<dbReference type="Proteomes" id="UP000265040">
    <property type="component" value="Chromosome 2"/>
</dbReference>
<comment type="subcellular location">
    <subcellularLocation>
        <location evidence="1">Cell membrane</location>
        <topology evidence="1">Single-pass type I membrane protein</topology>
    </subcellularLocation>
</comment>
<dbReference type="SMART" id="SM00406">
    <property type="entry name" value="IGv"/>
    <property type="match status" value="2"/>
</dbReference>
<dbReference type="InterPro" id="IPR053896">
    <property type="entry name" value="BTN3A2-like_Ig-C"/>
</dbReference>
<dbReference type="SUPFAM" id="SSF48726">
    <property type="entry name" value="Immunoglobulin"/>
    <property type="match status" value="3"/>
</dbReference>
<keyword evidence="5" id="KW-1133">Transmembrane helix</keyword>
<keyword evidence="9" id="KW-0325">Glycoprotein</keyword>
<keyword evidence="8" id="KW-0675">Receptor</keyword>
<proteinExistence type="predicted"/>